<evidence type="ECO:0000313" key="1">
    <source>
        <dbReference type="EMBL" id="TXC66928.1"/>
    </source>
</evidence>
<keyword evidence="2" id="KW-1185">Reference proteome</keyword>
<gene>
    <name evidence="1" type="ORF">FSC37_17575</name>
</gene>
<dbReference type="AlphaFoldDB" id="A0A5C6U5D0"/>
<organism evidence="1 2">
    <name type="scientific">Piscinibacter aquaticus</name>
    <dbReference type="NCBI Taxonomy" id="392597"/>
    <lineage>
        <taxon>Bacteria</taxon>
        <taxon>Pseudomonadati</taxon>
        <taxon>Pseudomonadota</taxon>
        <taxon>Betaproteobacteria</taxon>
        <taxon>Burkholderiales</taxon>
        <taxon>Sphaerotilaceae</taxon>
        <taxon>Piscinibacter</taxon>
    </lineage>
</organism>
<dbReference type="EMBL" id="VOPW01000001">
    <property type="protein sequence ID" value="TXC66928.1"/>
    <property type="molecule type" value="Genomic_DNA"/>
</dbReference>
<dbReference type="Proteomes" id="UP000321832">
    <property type="component" value="Unassembled WGS sequence"/>
</dbReference>
<name>A0A5C6U5D0_9BURK</name>
<accession>A0A5C6U5D0</accession>
<comment type="caution">
    <text evidence="1">The sequence shown here is derived from an EMBL/GenBank/DDBJ whole genome shotgun (WGS) entry which is preliminary data.</text>
</comment>
<sequence>MQRRTLLKLGLGASVVLAVAGTGVALLQPGLHQGHLTAGSNEVMRAVARAVLEGVLPADESQRAAALAAHLKRLDDAIAAFPAATRGELSQLLALLASAPGRRALAGLHDAWAEASAADIQQAMQAMRTSRLSLRQQAYHALRDLTNAAYFSDPSAWAHLGYPGPMDI</sequence>
<evidence type="ECO:0000313" key="2">
    <source>
        <dbReference type="Proteomes" id="UP000321832"/>
    </source>
</evidence>
<reference evidence="1 2" key="1">
    <citation type="submission" date="2019-08" db="EMBL/GenBank/DDBJ databases">
        <authorList>
            <person name="Khan S.A."/>
            <person name="Jeon C.O."/>
            <person name="Jeong S.E."/>
        </authorList>
    </citation>
    <scope>NUCLEOTIDE SEQUENCE [LARGE SCALE GENOMIC DNA]</scope>
    <source>
        <strain evidence="2">IMCC1728</strain>
    </source>
</reference>
<proteinExistence type="predicted"/>
<protein>
    <submittedName>
        <fullName evidence="1">Uncharacterized protein</fullName>
    </submittedName>
</protein>